<feature type="transmembrane region" description="Helical" evidence="1">
    <location>
        <begin position="41"/>
        <end position="62"/>
    </location>
</feature>
<name>B3PLF3_CELJU</name>
<dbReference type="HOGENOM" id="CLU_2859493_0_0_6"/>
<sequence length="64" mass="7439">MLKIFVAAIVILLILIVLVSLFTGKFLPIYKRPISRDKDSFVFYSILAVFIFLILVFIKIFMKV</sequence>
<evidence type="ECO:0000256" key="1">
    <source>
        <dbReference type="SAM" id="Phobius"/>
    </source>
</evidence>
<evidence type="ECO:0000313" key="2">
    <source>
        <dbReference type="EMBL" id="ACE85481.1"/>
    </source>
</evidence>
<evidence type="ECO:0000313" key="3">
    <source>
        <dbReference type="Proteomes" id="UP000001036"/>
    </source>
</evidence>
<gene>
    <name evidence="2" type="ordered locus">CJA_0977</name>
</gene>
<reference evidence="2 3" key="1">
    <citation type="journal article" date="2008" name="J. Bacteriol.">
        <title>Insights into plant cell wall degradation from the genome sequence of the soil bacterium Cellvibrio japonicus.</title>
        <authorList>
            <person name="Deboy R.T."/>
            <person name="Mongodin E.F."/>
            <person name="Fouts D.E."/>
            <person name="Tailford L.E."/>
            <person name="Khouri H."/>
            <person name="Emerson J.B."/>
            <person name="Mohamoud Y."/>
            <person name="Watkins K."/>
            <person name="Henrissat B."/>
            <person name="Gilbert H.J."/>
            <person name="Nelson K.E."/>
        </authorList>
    </citation>
    <scope>NUCLEOTIDE SEQUENCE [LARGE SCALE GENOMIC DNA]</scope>
    <source>
        <strain evidence="2 3">Ueda107</strain>
    </source>
</reference>
<organism evidence="2 3">
    <name type="scientific">Cellvibrio japonicus (strain Ueda107)</name>
    <name type="common">Pseudomonas fluorescens subsp. cellulosa</name>
    <dbReference type="NCBI Taxonomy" id="498211"/>
    <lineage>
        <taxon>Bacteria</taxon>
        <taxon>Pseudomonadati</taxon>
        <taxon>Pseudomonadota</taxon>
        <taxon>Gammaproteobacteria</taxon>
        <taxon>Cellvibrionales</taxon>
        <taxon>Cellvibrionaceae</taxon>
        <taxon>Cellvibrio</taxon>
    </lineage>
</organism>
<keyword evidence="1" id="KW-0812">Transmembrane</keyword>
<dbReference type="AlphaFoldDB" id="B3PLF3"/>
<dbReference type="EMBL" id="CP000934">
    <property type="protein sequence ID" value="ACE85481.1"/>
    <property type="molecule type" value="Genomic_DNA"/>
</dbReference>
<dbReference type="KEGG" id="cja:CJA_0977"/>
<accession>B3PLF3</accession>
<proteinExistence type="predicted"/>
<keyword evidence="1" id="KW-1133">Transmembrane helix</keyword>
<keyword evidence="3" id="KW-1185">Reference proteome</keyword>
<keyword evidence="1" id="KW-0472">Membrane</keyword>
<feature type="transmembrane region" description="Helical" evidence="1">
    <location>
        <begin position="6"/>
        <end position="29"/>
    </location>
</feature>
<protein>
    <submittedName>
        <fullName evidence="2">Uncharacterized protein</fullName>
    </submittedName>
</protein>
<dbReference type="Proteomes" id="UP000001036">
    <property type="component" value="Chromosome"/>
</dbReference>